<dbReference type="PROSITE" id="PS50994">
    <property type="entry name" value="INTEGRASE"/>
    <property type="match status" value="1"/>
</dbReference>
<dbReference type="Proteomes" id="UP000188929">
    <property type="component" value="Unassembled WGS sequence"/>
</dbReference>
<feature type="compositionally biased region" description="Basic and acidic residues" evidence="1">
    <location>
        <begin position="284"/>
        <end position="295"/>
    </location>
</feature>
<feature type="domain" description="Integrase catalytic" evidence="2">
    <location>
        <begin position="109"/>
        <end position="272"/>
    </location>
</feature>
<evidence type="ECO:0000313" key="3">
    <source>
        <dbReference type="EMBL" id="ONH22161.1"/>
    </source>
</evidence>
<evidence type="ECO:0000313" key="4">
    <source>
        <dbReference type="EMBL" id="ONH23570.1"/>
    </source>
</evidence>
<feature type="compositionally biased region" description="Basic residues" evidence="1">
    <location>
        <begin position="12"/>
        <end position="27"/>
    </location>
</feature>
<dbReference type="InterPro" id="IPR050900">
    <property type="entry name" value="Transposase_IS3/IS150/IS904"/>
</dbReference>
<evidence type="ECO:0000313" key="5">
    <source>
        <dbReference type="Proteomes" id="UP000188929"/>
    </source>
</evidence>
<reference evidence="4" key="2">
    <citation type="journal article" date="2017" name="Genome Announc.">
        <title>Permanent Draft Genome Sequences of Three Frankia sp. Strains That Are Atypical, Noninfective, Ineffective Isolates.</title>
        <authorList>
            <person name="Gueddou A."/>
            <person name="Swanson E."/>
            <person name="Ktari A."/>
            <person name="Nouioui I."/>
            <person name="Hezbri K."/>
            <person name="Ghodhbane-Gtari F."/>
            <person name="Simpson S."/>
            <person name="Morris K."/>
            <person name="Thomas W.K."/>
            <person name="Sen A."/>
            <person name="Gtari M."/>
            <person name="Tisa L.S."/>
        </authorList>
    </citation>
    <scope>NUCLEOTIDE SEQUENCE</scope>
    <source>
        <strain evidence="4">NRRL B-16386</strain>
    </source>
</reference>
<dbReference type="GO" id="GO:0003676">
    <property type="term" value="F:nucleic acid binding"/>
    <property type="evidence" value="ECO:0007669"/>
    <property type="project" value="InterPro"/>
</dbReference>
<evidence type="ECO:0000259" key="2">
    <source>
        <dbReference type="PROSITE" id="PS50994"/>
    </source>
</evidence>
<dbReference type="STRING" id="1834516.BL253_32795"/>
<dbReference type="PANTHER" id="PTHR46889:SF4">
    <property type="entry name" value="TRANSPOSASE INSO FOR INSERTION SEQUENCE ELEMENT IS911B-RELATED"/>
    <property type="match status" value="1"/>
</dbReference>
<feature type="region of interest" description="Disordered" evidence="1">
    <location>
        <begin position="284"/>
        <end position="326"/>
    </location>
</feature>
<dbReference type="EMBL" id="MOMC01000118">
    <property type="protein sequence ID" value="ONH22161.1"/>
    <property type="molecule type" value="Genomic_DNA"/>
</dbReference>
<gene>
    <name evidence="4" type="ORF">BL253_32795</name>
    <name evidence="3" type="ORF">BL253_36525</name>
</gene>
<dbReference type="InterPro" id="IPR012337">
    <property type="entry name" value="RNaseH-like_sf"/>
</dbReference>
<comment type="caution">
    <text evidence="4">The sequence shown here is derived from an EMBL/GenBank/DDBJ whole genome shotgun (WGS) entry which is preliminary data.</text>
</comment>
<dbReference type="PANTHER" id="PTHR46889">
    <property type="entry name" value="TRANSPOSASE INSF FOR INSERTION SEQUENCE IS3B-RELATED"/>
    <property type="match status" value="1"/>
</dbReference>
<accession>A0A1V2I1T9</accession>
<feature type="region of interest" description="Disordered" evidence="1">
    <location>
        <begin position="1"/>
        <end position="29"/>
    </location>
</feature>
<keyword evidence="5" id="KW-1185">Reference proteome</keyword>
<name>A0A1V2I1T9_9ACTN</name>
<dbReference type="EMBL" id="MOMC01000084">
    <property type="protein sequence ID" value="ONH23570.1"/>
    <property type="molecule type" value="Genomic_DNA"/>
</dbReference>
<sequence length="326" mass="36623">MKRACAYTGRSRATHYRHTAPGGRRHGPWLARRPPPAALSDVERAQVLALLAQADYADLSIPQVWARELDAGRYWCSLSTMYRIARTAGQTRERRAQATHPPRVRPELCATGPGEIWSWDITALKGPVKGVWYKLYVILDIYSRYVTGWLVAAAEDAVIAKDFLADAIHRNGAAPRAIHADRGGAMVSKPVSELLVDLGVARSHSRPRTSNDNPYSEAQFKTLKYSYDFPDRFGSLADARAFCEGFFTSYNHDHRHSGIGFHTPASVHFDTAHQVQDHRQATLDRAHAAHPERFARRPRPPRLPETVWINQPVPSQPTEDQLSHLT</sequence>
<dbReference type="GO" id="GO:0015074">
    <property type="term" value="P:DNA integration"/>
    <property type="evidence" value="ECO:0007669"/>
    <property type="project" value="InterPro"/>
</dbReference>
<dbReference type="Pfam" id="PF00665">
    <property type="entry name" value="rve"/>
    <property type="match status" value="1"/>
</dbReference>
<dbReference type="InterPro" id="IPR036397">
    <property type="entry name" value="RNaseH_sf"/>
</dbReference>
<evidence type="ECO:0000256" key="1">
    <source>
        <dbReference type="SAM" id="MobiDB-lite"/>
    </source>
</evidence>
<feature type="compositionally biased region" description="Polar residues" evidence="1">
    <location>
        <begin position="308"/>
        <end position="326"/>
    </location>
</feature>
<reference evidence="5" key="1">
    <citation type="submission" date="2016-10" db="EMBL/GenBank/DDBJ databases">
        <title>Frankia sp. NRRL B-16386 Genome sequencing.</title>
        <authorList>
            <person name="Ghodhbane-Gtari F."/>
            <person name="Swanson E."/>
            <person name="Gueddou A."/>
            <person name="Hezbri K."/>
            <person name="Ktari K."/>
            <person name="Nouioui I."/>
            <person name="Morris K."/>
            <person name="Simpson S."/>
            <person name="Abebe-Akele F."/>
            <person name="Thomas K."/>
            <person name="Gtari M."/>
            <person name="Tisa L.S."/>
        </authorList>
    </citation>
    <scope>NUCLEOTIDE SEQUENCE [LARGE SCALE GENOMIC DNA]</scope>
    <source>
        <strain evidence="5">NRRL B-16386</strain>
    </source>
</reference>
<dbReference type="AlphaFoldDB" id="A0A1V2I1T9"/>
<dbReference type="Gene3D" id="3.30.420.10">
    <property type="entry name" value="Ribonuclease H-like superfamily/Ribonuclease H"/>
    <property type="match status" value="1"/>
</dbReference>
<dbReference type="InterPro" id="IPR001584">
    <property type="entry name" value="Integrase_cat-core"/>
</dbReference>
<organism evidence="4 5">
    <name type="scientific">Pseudofrankia asymbiotica</name>
    <dbReference type="NCBI Taxonomy" id="1834516"/>
    <lineage>
        <taxon>Bacteria</taxon>
        <taxon>Bacillati</taxon>
        <taxon>Actinomycetota</taxon>
        <taxon>Actinomycetes</taxon>
        <taxon>Frankiales</taxon>
        <taxon>Frankiaceae</taxon>
        <taxon>Pseudofrankia</taxon>
    </lineage>
</organism>
<proteinExistence type="predicted"/>
<dbReference type="SUPFAM" id="SSF53098">
    <property type="entry name" value="Ribonuclease H-like"/>
    <property type="match status" value="1"/>
</dbReference>
<protein>
    <submittedName>
        <fullName evidence="4">IS3 family transposase</fullName>
    </submittedName>
</protein>